<evidence type="ECO:0000256" key="7">
    <source>
        <dbReference type="ARBA" id="ARBA00023242"/>
    </source>
</evidence>
<keyword evidence="2" id="KW-0677">Repeat</keyword>
<keyword evidence="3" id="KW-0805">Transcription regulation</keyword>
<dbReference type="PROSITE" id="PS50090">
    <property type="entry name" value="MYB_LIKE"/>
    <property type="match status" value="2"/>
</dbReference>
<sequence length="279" mass="31761">MKNCNPLKVRKGAWGSDEDALLRKCIHKFGEGKWHLVPQRAGLNRCRKSCRLRWLNYLRPTIKRGEFGEDEVDLMMRLHKLLGNRWSLIAGRLPGRTANDVKNFWNTNVQKKLATAHFGGHKEVVKGKELIKTKQNSSATTCTATTHTVVKPLPRTLSQGTSVLYYSLNPRKHMYSPPGKILKNRLSSNETRALEIPVSDLDGNEWWRNLFVEIGIDDEGSFEGLLKTSSSNLENLGDQRCPILKTNESFAPVTEATGLQEEDCRSWSDIWNLLNLDYI</sequence>
<feature type="domain" description="Myb-like" evidence="8">
    <location>
        <begin position="59"/>
        <end position="109"/>
    </location>
</feature>
<dbReference type="InterPro" id="IPR001005">
    <property type="entry name" value="SANT/Myb"/>
</dbReference>
<gene>
    <name evidence="10" type="ORF">DCAR_0312218</name>
</gene>
<dbReference type="PANTHER" id="PTHR47999:SF24">
    <property type="entry name" value="TRANSCRIPTION FACTOR MYB90"/>
    <property type="match status" value="1"/>
</dbReference>
<evidence type="ECO:0000256" key="3">
    <source>
        <dbReference type="ARBA" id="ARBA00023015"/>
    </source>
</evidence>
<dbReference type="SMART" id="SM00717">
    <property type="entry name" value="SANT"/>
    <property type="match status" value="2"/>
</dbReference>
<dbReference type="GO" id="GO:0005634">
    <property type="term" value="C:nucleus"/>
    <property type="evidence" value="ECO:0007669"/>
    <property type="project" value="UniProtKB-SubCell"/>
</dbReference>
<dbReference type="InterPro" id="IPR009057">
    <property type="entry name" value="Homeodomain-like_sf"/>
</dbReference>
<reference evidence="10" key="1">
    <citation type="journal article" date="2016" name="Nat. Genet.">
        <title>A high-quality carrot genome assembly provides new insights into carotenoid accumulation and asterid genome evolution.</title>
        <authorList>
            <person name="Iorizzo M."/>
            <person name="Ellison S."/>
            <person name="Senalik D."/>
            <person name="Zeng P."/>
            <person name="Satapoomin P."/>
            <person name="Huang J."/>
            <person name="Bowman M."/>
            <person name="Iovene M."/>
            <person name="Sanseverino W."/>
            <person name="Cavagnaro P."/>
            <person name="Yildiz M."/>
            <person name="Macko-Podgorni A."/>
            <person name="Moranska E."/>
            <person name="Grzebelus E."/>
            <person name="Grzebelus D."/>
            <person name="Ashrafi H."/>
            <person name="Zheng Z."/>
            <person name="Cheng S."/>
            <person name="Spooner D."/>
            <person name="Van Deynze A."/>
            <person name="Simon P."/>
        </authorList>
    </citation>
    <scope>NUCLEOTIDE SEQUENCE</scope>
    <source>
        <tissue evidence="10">Leaf</tissue>
    </source>
</reference>
<keyword evidence="4" id="KW-0238">DNA-binding</keyword>
<dbReference type="InterPro" id="IPR017930">
    <property type="entry name" value="Myb_dom"/>
</dbReference>
<dbReference type="PROSITE" id="PS51294">
    <property type="entry name" value="HTH_MYB"/>
    <property type="match status" value="2"/>
</dbReference>
<keyword evidence="6" id="KW-0804">Transcription</keyword>
<dbReference type="KEGG" id="dcr:108212502"/>
<evidence type="ECO:0000259" key="9">
    <source>
        <dbReference type="PROSITE" id="PS51294"/>
    </source>
</evidence>
<feature type="domain" description="HTH myb-type" evidence="9">
    <location>
        <begin position="8"/>
        <end position="62"/>
    </location>
</feature>
<proteinExistence type="predicted"/>
<evidence type="ECO:0000256" key="1">
    <source>
        <dbReference type="ARBA" id="ARBA00004123"/>
    </source>
</evidence>
<keyword evidence="5" id="KW-0010">Activator</keyword>
<evidence type="ECO:0000313" key="11">
    <source>
        <dbReference type="Proteomes" id="UP000077755"/>
    </source>
</evidence>
<evidence type="ECO:0000256" key="6">
    <source>
        <dbReference type="ARBA" id="ARBA00023163"/>
    </source>
</evidence>
<dbReference type="Proteomes" id="UP000077755">
    <property type="component" value="Chromosome 3"/>
</dbReference>
<keyword evidence="11" id="KW-1185">Reference proteome</keyword>
<evidence type="ECO:0000256" key="4">
    <source>
        <dbReference type="ARBA" id="ARBA00023125"/>
    </source>
</evidence>
<dbReference type="Pfam" id="PF00249">
    <property type="entry name" value="Myb_DNA-binding"/>
    <property type="match status" value="2"/>
</dbReference>
<feature type="domain" description="Myb-like" evidence="8">
    <location>
        <begin position="6"/>
        <end position="58"/>
    </location>
</feature>
<dbReference type="Gene3D" id="1.10.10.60">
    <property type="entry name" value="Homeodomain-like"/>
    <property type="match status" value="2"/>
</dbReference>
<evidence type="ECO:0000256" key="5">
    <source>
        <dbReference type="ARBA" id="ARBA00023159"/>
    </source>
</evidence>
<dbReference type="AlphaFoldDB" id="A0AAF1AUP5"/>
<dbReference type="InterPro" id="IPR015495">
    <property type="entry name" value="Myb_TF_plants"/>
</dbReference>
<dbReference type="SUPFAM" id="SSF46689">
    <property type="entry name" value="Homeodomain-like"/>
    <property type="match status" value="1"/>
</dbReference>
<comment type="subcellular location">
    <subcellularLocation>
        <location evidence="1">Nucleus</location>
    </subcellularLocation>
</comment>
<dbReference type="GO" id="GO:0080090">
    <property type="term" value="P:regulation of primary metabolic process"/>
    <property type="evidence" value="ECO:0007669"/>
    <property type="project" value="UniProtKB-ARBA"/>
</dbReference>
<dbReference type="CDD" id="cd00167">
    <property type="entry name" value="SANT"/>
    <property type="match status" value="2"/>
</dbReference>
<evidence type="ECO:0000313" key="10">
    <source>
        <dbReference type="EMBL" id="WOG92940.1"/>
    </source>
</evidence>
<protein>
    <submittedName>
        <fullName evidence="10">Uncharacterized protein</fullName>
    </submittedName>
</protein>
<accession>A0AAF1AUP5</accession>
<evidence type="ECO:0000256" key="2">
    <source>
        <dbReference type="ARBA" id="ARBA00022737"/>
    </source>
</evidence>
<name>A0AAF1AUP5_DAUCS</name>
<dbReference type="FunFam" id="1.10.10.60:FF:000218">
    <property type="entry name" value="Myb transcription factor"/>
    <property type="match status" value="1"/>
</dbReference>
<evidence type="ECO:0000259" key="8">
    <source>
        <dbReference type="PROSITE" id="PS50090"/>
    </source>
</evidence>
<dbReference type="PANTHER" id="PTHR47999">
    <property type="entry name" value="TRANSCRIPTION FACTOR MYB8-RELATED-RELATED"/>
    <property type="match status" value="1"/>
</dbReference>
<reference evidence="10" key="2">
    <citation type="submission" date="2022-03" db="EMBL/GenBank/DDBJ databases">
        <title>Draft title - Genomic analysis of global carrot germplasm unveils the trajectory of domestication and the origin of high carotenoid orange carrot.</title>
        <authorList>
            <person name="Iorizzo M."/>
            <person name="Ellison S."/>
            <person name="Senalik D."/>
            <person name="Macko-Podgorni A."/>
            <person name="Grzebelus D."/>
            <person name="Bostan H."/>
            <person name="Rolling W."/>
            <person name="Curaba J."/>
            <person name="Simon P."/>
        </authorList>
    </citation>
    <scope>NUCLEOTIDE SEQUENCE</scope>
    <source>
        <tissue evidence="10">Leaf</tissue>
    </source>
</reference>
<organism evidence="10 11">
    <name type="scientific">Daucus carota subsp. sativus</name>
    <name type="common">Carrot</name>
    <dbReference type="NCBI Taxonomy" id="79200"/>
    <lineage>
        <taxon>Eukaryota</taxon>
        <taxon>Viridiplantae</taxon>
        <taxon>Streptophyta</taxon>
        <taxon>Embryophyta</taxon>
        <taxon>Tracheophyta</taxon>
        <taxon>Spermatophyta</taxon>
        <taxon>Magnoliopsida</taxon>
        <taxon>eudicotyledons</taxon>
        <taxon>Gunneridae</taxon>
        <taxon>Pentapetalae</taxon>
        <taxon>asterids</taxon>
        <taxon>campanulids</taxon>
        <taxon>Apiales</taxon>
        <taxon>Apiaceae</taxon>
        <taxon>Apioideae</taxon>
        <taxon>Scandiceae</taxon>
        <taxon>Daucinae</taxon>
        <taxon>Daucus</taxon>
        <taxon>Daucus sect. Daucus</taxon>
    </lineage>
</organism>
<feature type="domain" description="HTH myb-type" evidence="9">
    <location>
        <begin position="63"/>
        <end position="113"/>
    </location>
</feature>
<dbReference type="EMBL" id="CP093345">
    <property type="protein sequence ID" value="WOG92940.1"/>
    <property type="molecule type" value="Genomic_DNA"/>
</dbReference>
<keyword evidence="7" id="KW-0539">Nucleus</keyword>
<dbReference type="GO" id="GO:0003677">
    <property type="term" value="F:DNA binding"/>
    <property type="evidence" value="ECO:0007669"/>
    <property type="project" value="UniProtKB-KW"/>
</dbReference>